<proteinExistence type="predicted"/>
<dbReference type="RefSeq" id="WP_146262818.1">
    <property type="nucleotide sequence ID" value="NZ_SELG01000041.1"/>
</dbReference>
<keyword evidence="2" id="KW-1185">Reference proteome</keyword>
<protein>
    <submittedName>
        <fullName evidence="1">Uncharacterized protein</fullName>
    </submittedName>
</protein>
<comment type="caution">
    <text evidence="1">The sequence shown here is derived from an EMBL/GenBank/DDBJ whole genome shotgun (WGS) entry which is preliminary data.</text>
</comment>
<accession>A0A563D7T0</accession>
<organism evidence="1 2">
    <name type="scientific">Apibacter muscae</name>
    <dbReference type="NCBI Taxonomy" id="2509004"/>
    <lineage>
        <taxon>Bacteria</taxon>
        <taxon>Pseudomonadati</taxon>
        <taxon>Bacteroidota</taxon>
        <taxon>Flavobacteriia</taxon>
        <taxon>Flavobacteriales</taxon>
        <taxon>Weeksellaceae</taxon>
        <taxon>Apibacter</taxon>
    </lineage>
</organism>
<dbReference type="EMBL" id="SELH01000026">
    <property type="protein sequence ID" value="TWP26129.1"/>
    <property type="molecule type" value="Genomic_DNA"/>
</dbReference>
<evidence type="ECO:0000313" key="2">
    <source>
        <dbReference type="Proteomes" id="UP000319499"/>
    </source>
</evidence>
<reference evidence="1 2" key="1">
    <citation type="submission" date="2019-02" db="EMBL/GenBank/DDBJ databases">
        <title>Apibacter muscae sp. nov.: a novel member of the house fly microbiota.</title>
        <authorList>
            <person name="Park R."/>
        </authorList>
    </citation>
    <scope>NUCLEOTIDE SEQUENCE [LARGE SCALE GENOMIC DNA]</scope>
    <source>
        <strain evidence="1 2">AL1</strain>
    </source>
</reference>
<name>A0A563D7T0_9FLAO</name>
<evidence type="ECO:0000313" key="1">
    <source>
        <dbReference type="EMBL" id="TWP26129.1"/>
    </source>
</evidence>
<dbReference type="OrthoDB" id="1489643at2"/>
<sequence length="386" mass="44883">MKNIYYRFALFLFIVQCSPYKKAESQLNKGDYAQAFETSINVYTKNYSQDKKEKQLILLQNAYLNANKKEEEELKILKSNLIPDYKRIYLVTKSLSNRYAKISPLLPLYNNGKELKFPTKDLQQALALAKENYLNSYYNKGVSLLERNNKASARDAYEYFQEIKEVDANYRDISFKLKEAYNQGLNIILVGVKNNSGTYLPSDLPQTLLFNINNYNKNFWTLFTLDFNEPHDEEVVVNINGAFVNYGNERIFTHNYEKDIIDGWEYLKDSRGFNIKDADGNYIKVDRYVKLQAQVTEVIKQRDAVINATFQLYNSFTGNLINTYPVTSRSEFKSAYGILNGNREALDIYALELINAPRVPYPNDRQMLTDCGIDLRNQLINFLNSL</sequence>
<dbReference type="AlphaFoldDB" id="A0A563D7T0"/>
<dbReference type="Proteomes" id="UP000319499">
    <property type="component" value="Unassembled WGS sequence"/>
</dbReference>
<gene>
    <name evidence="1" type="ORF">ETU09_10520</name>
</gene>